<feature type="domain" description="Peptidase M16 C-terminal" evidence="10">
    <location>
        <begin position="274"/>
        <end position="444"/>
    </location>
</feature>
<evidence type="ECO:0000256" key="3">
    <source>
        <dbReference type="ARBA" id="ARBA00022670"/>
    </source>
</evidence>
<feature type="domain" description="Peptidase M16 C-terminal" evidence="10">
    <location>
        <begin position="767"/>
        <end position="894"/>
    </location>
</feature>
<evidence type="ECO:0000256" key="1">
    <source>
        <dbReference type="ARBA" id="ARBA00001947"/>
    </source>
</evidence>
<evidence type="ECO:0000256" key="8">
    <source>
        <dbReference type="RuleBase" id="RU004447"/>
    </source>
</evidence>
<name>A0ABW4WWY6_9BACT</name>
<organism evidence="11 12">
    <name type="scientific">Pontibacter silvestris</name>
    <dbReference type="NCBI Taxonomy" id="2305183"/>
    <lineage>
        <taxon>Bacteria</taxon>
        <taxon>Pseudomonadati</taxon>
        <taxon>Bacteroidota</taxon>
        <taxon>Cytophagia</taxon>
        <taxon>Cytophagales</taxon>
        <taxon>Hymenobacteraceae</taxon>
        <taxon>Pontibacter</taxon>
    </lineage>
</organism>
<evidence type="ECO:0000256" key="7">
    <source>
        <dbReference type="ARBA" id="ARBA00023049"/>
    </source>
</evidence>
<keyword evidence="7" id="KW-0482">Metalloprotease</keyword>
<evidence type="ECO:0000313" key="11">
    <source>
        <dbReference type="EMBL" id="MFD2067254.1"/>
    </source>
</evidence>
<keyword evidence="6" id="KW-0862">Zinc</keyword>
<dbReference type="Pfam" id="PF05193">
    <property type="entry name" value="Peptidase_M16_C"/>
    <property type="match status" value="2"/>
</dbReference>
<dbReference type="InterPro" id="IPR007863">
    <property type="entry name" value="Peptidase_M16_C"/>
</dbReference>
<dbReference type="InterPro" id="IPR011765">
    <property type="entry name" value="Pept_M16_N"/>
</dbReference>
<dbReference type="InterPro" id="IPR011249">
    <property type="entry name" value="Metalloenz_LuxS/M16"/>
</dbReference>
<dbReference type="RefSeq" id="WP_229960917.1">
    <property type="nucleotide sequence ID" value="NZ_JAJJWI010000009.1"/>
</dbReference>
<sequence>MPVKKSLSLFFVAFAFTFTQCKNEAYQTQSVPDTTASTASPAQKEYKYETVSGDPLNARVYTLDNGLKVYLSDYEDAPRIQTYIAVRAGSKNDPADATGLAHYLEHMVFKGTTKLGTQNWEKEKAELDKIEALYEKHRSTTDPALRKKIYHQIDSISGVAATFAVANEYDKILGAIGAKGTNAYTSVEQTVYTNDVPSNQLERWIALEADRFSDMVPRIFHTELEAVYEEKNRSLDNDRWKVFEAVGAALYPTHQYGTQTTIGTIEHLKNPSITEIKKYFDTYYVPNNMAVALSGDIDFDQAIRVIDEYFGKLQSKPVPEFKVAQEKPIEKPVVKEVIGPDAENVTVAYRFPGFNDHDALVLQMISGILYNGQAGLIDLNLNQQQKVLGAYAYDNQMKDYSDFTLSATPRQGQTLDQAKEMLLAQIELVKQGKFDDWLLSAVVNDYKISKMKAYENNSRRADAFVSAFIYGSDWADYVKRDDEFANITKQEVMDIANKYLQNNYALVYKKTGTDPNAQKVEKPAITPVPVNREVQSEYYKAFMAKEAPALEPVFIDYKKDITEAKLKSDVPLLYTKNKDNGLFQLYYILDTGSDTNPKLGLAVDYLEYLGTDKYTAEELKKEFYKLGTSFGVSSSGDQVYVSLTGLDENFEPALALFESVIQNPKADQQALNDYVSRLLKARNDAKLNKSVILQQAMVNYVKYGPKNPFTSDLSEKELKVVKPQELVSIIKSIPTYEHRVLYYGPRETDNLVATLNTGHHVPAILQPVPTEKVYAELDIKQPSVYWVDYDMVQAELLFVTKSMPYDKTMIPVVRLYNQYFGSGMSSIVFQELRESKALAYSAYSFYSTATKKDRSNYIISYIGTQADKLPEAMVGMEELLNNMPLADANFEIAKASLRNSISSERITKAGILFDYERAKRLGLDYDIRKDVYQLTNDMTFPQLHEFQQKFVKSQPQAILVIGSKNKLNFKELERYGKVQQLSLNEIFGY</sequence>
<evidence type="ECO:0000256" key="6">
    <source>
        <dbReference type="ARBA" id="ARBA00022833"/>
    </source>
</evidence>
<evidence type="ECO:0000256" key="4">
    <source>
        <dbReference type="ARBA" id="ARBA00022723"/>
    </source>
</evidence>
<dbReference type="Pfam" id="PF00675">
    <property type="entry name" value="Peptidase_M16"/>
    <property type="match status" value="2"/>
</dbReference>
<dbReference type="SUPFAM" id="SSF63411">
    <property type="entry name" value="LuxS/MPP-like metallohydrolase"/>
    <property type="match status" value="4"/>
</dbReference>
<evidence type="ECO:0000256" key="5">
    <source>
        <dbReference type="ARBA" id="ARBA00022801"/>
    </source>
</evidence>
<feature type="domain" description="Peptidase M16 N-terminal" evidence="9">
    <location>
        <begin position="76"/>
        <end position="120"/>
    </location>
</feature>
<dbReference type="InterPro" id="IPR001431">
    <property type="entry name" value="Pept_M16_Zn_BS"/>
</dbReference>
<dbReference type="PANTHER" id="PTHR43690:SF17">
    <property type="entry name" value="PROTEIN YHJJ"/>
    <property type="match status" value="1"/>
</dbReference>
<proteinExistence type="inferred from homology"/>
<dbReference type="Proteomes" id="UP001597369">
    <property type="component" value="Unassembled WGS sequence"/>
</dbReference>
<evidence type="ECO:0000259" key="9">
    <source>
        <dbReference type="Pfam" id="PF00675"/>
    </source>
</evidence>
<comment type="similarity">
    <text evidence="2 8">Belongs to the peptidase M16 family.</text>
</comment>
<keyword evidence="12" id="KW-1185">Reference proteome</keyword>
<feature type="domain" description="Peptidase M16 N-terminal" evidence="9">
    <location>
        <begin position="603"/>
        <end position="694"/>
    </location>
</feature>
<reference evidence="12" key="1">
    <citation type="journal article" date="2019" name="Int. J. Syst. Evol. Microbiol.">
        <title>The Global Catalogue of Microorganisms (GCM) 10K type strain sequencing project: providing services to taxonomists for standard genome sequencing and annotation.</title>
        <authorList>
            <consortium name="The Broad Institute Genomics Platform"/>
            <consortium name="The Broad Institute Genome Sequencing Center for Infectious Disease"/>
            <person name="Wu L."/>
            <person name="Ma J."/>
        </authorList>
    </citation>
    <scope>NUCLEOTIDE SEQUENCE [LARGE SCALE GENOMIC DNA]</scope>
    <source>
        <strain evidence="12">JCM 16545</strain>
    </source>
</reference>
<keyword evidence="5" id="KW-0378">Hydrolase</keyword>
<dbReference type="InterPro" id="IPR050626">
    <property type="entry name" value="Peptidase_M16"/>
</dbReference>
<dbReference type="EMBL" id="JBHUHV010000029">
    <property type="protein sequence ID" value="MFD2067254.1"/>
    <property type="molecule type" value="Genomic_DNA"/>
</dbReference>
<protein>
    <submittedName>
        <fullName evidence="11">M16 family metallopeptidase</fullName>
    </submittedName>
</protein>
<evidence type="ECO:0000313" key="12">
    <source>
        <dbReference type="Proteomes" id="UP001597369"/>
    </source>
</evidence>
<dbReference type="PROSITE" id="PS00143">
    <property type="entry name" value="INSULINASE"/>
    <property type="match status" value="1"/>
</dbReference>
<keyword evidence="3" id="KW-0645">Protease</keyword>
<accession>A0ABW4WWY6</accession>
<dbReference type="PANTHER" id="PTHR43690">
    <property type="entry name" value="NARDILYSIN"/>
    <property type="match status" value="1"/>
</dbReference>
<dbReference type="Gene3D" id="3.30.830.10">
    <property type="entry name" value="Metalloenzyme, LuxS/M16 peptidase-like"/>
    <property type="match status" value="4"/>
</dbReference>
<gene>
    <name evidence="11" type="ORF">ACFSKU_10195</name>
</gene>
<comment type="cofactor">
    <cofactor evidence="1">
        <name>Zn(2+)</name>
        <dbReference type="ChEBI" id="CHEBI:29105"/>
    </cofactor>
</comment>
<keyword evidence="4" id="KW-0479">Metal-binding</keyword>
<evidence type="ECO:0000256" key="2">
    <source>
        <dbReference type="ARBA" id="ARBA00007261"/>
    </source>
</evidence>
<comment type="caution">
    <text evidence="11">The sequence shown here is derived from an EMBL/GenBank/DDBJ whole genome shotgun (WGS) entry which is preliminary data.</text>
</comment>
<evidence type="ECO:0000259" key="10">
    <source>
        <dbReference type="Pfam" id="PF05193"/>
    </source>
</evidence>